<gene>
    <name evidence="1" type="ORF">K460DRAFT_89135</name>
</gene>
<dbReference type="EMBL" id="ML976615">
    <property type="protein sequence ID" value="KAF1849327.1"/>
    <property type="molecule type" value="Genomic_DNA"/>
</dbReference>
<dbReference type="AlphaFoldDB" id="A0A9P4GQ82"/>
<dbReference type="OrthoDB" id="3799754at2759"/>
<dbReference type="RefSeq" id="XP_040791890.1">
    <property type="nucleotide sequence ID" value="XM_040938783.1"/>
</dbReference>
<evidence type="ECO:0000313" key="1">
    <source>
        <dbReference type="EMBL" id="KAF1849327.1"/>
    </source>
</evidence>
<reference evidence="1" key="1">
    <citation type="submission" date="2020-01" db="EMBL/GenBank/DDBJ databases">
        <authorList>
            <consortium name="DOE Joint Genome Institute"/>
            <person name="Haridas S."/>
            <person name="Albert R."/>
            <person name="Binder M."/>
            <person name="Bloem J."/>
            <person name="Labutti K."/>
            <person name="Salamov A."/>
            <person name="Andreopoulos B."/>
            <person name="Baker S.E."/>
            <person name="Barry K."/>
            <person name="Bills G."/>
            <person name="Bluhm B.H."/>
            <person name="Cannon C."/>
            <person name="Castanera R."/>
            <person name="Culley D.E."/>
            <person name="Daum C."/>
            <person name="Ezra D."/>
            <person name="Gonzalez J.B."/>
            <person name="Henrissat B."/>
            <person name="Kuo A."/>
            <person name="Liang C."/>
            <person name="Lipzen A."/>
            <person name="Lutzoni F."/>
            <person name="Magnuson J."/>
            <person name="Mondo S."/>
            <person name="Nolan M."/>
            <person name="Ohm R."/>
            <person name="Pangilinan J."/>
            <person name="Park H.-J."/>
            <person name="Ramirez L."/>
            <person name="Alfaro M."/>
            <person name="Sun H."/>
            <person name="Tritt A."/>
            <person name="Yoshinaga Y."/>
            <person name="Zwiers L.-H."/>
            <person name="Turgeon B.G."/>
            <person name="Goodwin S.B."/>
            <person name="Spatafora J.W."/>
            <person name="Crous P.W."/>
            <person name="Grigoriev I.V."/>
        </authorList>
    </citation>
    <scope>NUCLEOTIDE SEQUENCE</scope>
    <source>
        <strain evidence="1">CBS 394.84</strain>
    </source>
</reference>
<sequence length="519" mass="61135">MEQHNSLFFRLPREIRHEIYGHYVWEERGYIFIPGSGKLRTTDGPPVDLALGYTCKRVAEEMDGLALTMNSVTFRTMLDLPNIIEQCSTAYLYGILLEECVGLHRLMLEWAKSLVSPKAMQILRLLYPGNLAVKKMEQQVIDYDKDYEEFMVSDLWYGYGTLDYSAQERIILDLVRIIADHSDFERLTSKEYRLDLRDPIDPDIFYYDEEFQEDEFRRVTCPAEYTRETQQKILQWRPAYWWIPDRIDLDKVTQFLPVSPEVSTYDRSGREQRQKYYFSAAALAIRFLERLNPKTRTHLRRIIVQEDNPSVSMPKTHAQGFIPFCRENRKLRVERWVDIWRTELVAESRHLHRNNYTRWRLKHIAIWIHEAKLLRQMGMPTDSFSLVLHGPSPEASQQLSDGMIQAAIWHDGAVEIARREKEEFLYYQDGVAEDFVEVIRGMLKGDIPARFDAVMGDLWGLEEVLRDHEGNWPVEIRSAFDLMSLEEPAGGWEAARNECLDEIDWLERMDGWDVLISMA</sequence>
<organism evidence="1 2">
    <name type="scientific">Cucurbitaria berberidis CBS 394.84</name>
    <dbReference type="NCBI Taxonomy" id="1168544"/>
    <lineage>
        <taxon>Eukaryota</taxon>
        <taxon>Fungi</taxon>
        <taxon>Dikarya</taxon>
        <taxon>Ascomycota</taxon>
        <taxon>Pezizomycotina</taxon>
        <taxon>Dothideomycetes</taxon>
        <taxon>Pleosporomycetidae</taxon>
        <taxon>Pleosporales</taxon>
        <taxon>Pleosporineae</taxon>
        <taxon>Cucurbitariaceae</taxon>
        <taxon>Cucurbitaria</taxon>
    </lineage>
</organism>
<comment type="caution">
    <text evidence="1">The sequence shown here is derived from an EMBL/GenBank/DDBJ whole genome shotgun (WGS) entry which is preliminary data.</text>
</comment>
<dbReference type="Proteomes" id="UP000800039">
    <property type="component" value="Unassembled WGS sequence"/>
</dbReference>
<accession>A0A9P4GQ82</accession>
<protein>
    <submittedName>
        <fullName evidence="1">Uncharacterized protein</fullName>
    </submittedName>
</protein>
<name>A0A9P4GQ82_9PLEO</name>
<proteinExistence type="predicted"/>
<dbReference type="GeneID" id="63856040"/>
<evidence type="ECO:0000313" key="2">
    <source>
        <dbReference type="Proteomes" id="UP000800039"/>
    </source>
</evidence>
<keyword evidence="2" id="KW-1185">Reference proteome</keyword>